<dbReference type="GO" id="GO:0051999">
    <property type="term" value="P:mannosyl-inositol phosphorylceramide biosynthetic process"/>
    <property type="evidence" value="ECO:0007669"/>
    <property type="project" value="TreeGrafter"/>
</dbReference>
<dbReference type="SUPFAM" id="SSF53448">
    <property type="entry name" value="Nucleotide-diphospho-sugar transferases"/>
    <property type="match status" value="1"/>
</dbReference>
<dbReference type="PANTHER" id="PTHR32385">
    <property type="entry name" value="MANNOSYL PHOSPHORYLINOSITOL CERAMIDE SYNTHASE"/>
    <property type="match status" value="1"/>
</dbReference>
<dbReference type="PANTHER" id="PTHR32385:SF15">
    <property type="entry name" value="INOSITOL PHOSPHOCERAMIDE MANNOSYLTRANSFERASE 1"/>
    <property type="match status" value="1"/>
</dbReference>
<organism evidence="1 2">
    <name type="scientific">Coprobacter fastidiosus NSB1 = JCM 33896</name>
    <dbReference type="NCBI Taxonomy" id="1349822"/>
    <lineage>
        <taxon>Bacteria</taxon>
        <taxon>Pseudomonadati</taxon>
        <taxon>Bacteroidota</taxon>
        <taxon>Bacteroidia</taxon>
        <taxon>Bacteroidales</taxon>
        <taxon>Barnesiellaceae</taxon>
        <taxon>Coprobacter</taxon>
    </lineage>
</organism>
<proteinExistence type="predicted"/>
<dbReference type="InterPro" id="IPR008441">
    <property type="entry name" value="AfumC-like_glycosyl_Trfase"/>
</dbReference>
<dbReference type="AlphaFoldDB" id="A0A495WJJ2"/>
<evidence type="ECO:0000313" key="1">
    <source>
        <dbReference type="EMBL" id="RKT61549.1"/>
    </source>
</evidence>
<keyword evidence="2" id="KW-1185">Reference proteome</keyword>
<sequence>MEQRNKIPKIIHFCWLSGEEMPAKLKECIQTWKRIMPDYELRCWDMNSFDIHSVRFVEQACSMKKWAFAADYIRLYALYTCGGIYLDSDVLVFRRFDTFLHNSGFASVESYLYQAKPGEKYDFWIDAAMIASEKGNPFIKDCLDYYQDRDFIKEDGSFDESIVCHIIADIAENKYGFKRGVYQSSPIELKDGVFSIYPPYVFSHLRGDIRRSTYAIHLFNGSWRDKKGQKSLSLIERIHRLFVKIFNEKIWGILYFKIRKV</sequence>
<dbReference type="GeneID" id="92927744"/>
<reference evidence="1 2" key="1">
    <citation type="submission" date="2018-10" db="EMBL/GenBank/DDBJ databases">
        <title>Genomic Encyclopedia of Archaeal and Bacterial Type Strains, Phase II (KMG-II): from individual species to whole genera.</title>
        <authorList>
            <person name="Goeker M."/>
        </authorList>
    </citation>
    <scope>NUCLEOTIDE SEQUENCE [LARGE SCALE GENOMIC DNA]</scope>
    <source>
        <strain evidence="1 2">NSB1</strain>
    </source>
</reference>
<evidence type="ECO:0000313" key="2">
    <source>
        <dbReference type="Proteomes" id="UP000269493"/>
    </source>
</evidence>
<comment type="caution">
    <text evidence="1">The sequence shown here is derived from an EMBL/GenBank/DDBJ whole genome shotgun (WGS) entry which is preliminary data.</text>
</comment>
<dbReference type="OrthoDB" id="9802987at2"/>
<dbReference type="GO" id="GO:0016020">
    <property type="term" value="C:membrane"/>
    <property type="evidence" value="ECO:0007669"/>
    <property type="project" value="GOC"/>
</dbReference>
<protein>
    <submittedName>
        <fullName evidence="1">Capsular polysaccharide synthesis protein</fullName>
    </submittedName>
</protein>
<dbReference type="Proteomes" id="UP000269493">
    <property type="component" value="Unassembled WGS sequence"/>
</dbReference>
<dbReference type="InterPro" id="IPR029044">
    <property type="entry name" value="Nucleotide-diphossugar_trans"/>
</dbReference>
<accession>A0A495WJJ2</accession>
<dbReference type="EMBL" id="RBXN01000001">
    <property type="protein sequence ID" value="RKT61549.1"/>
    <property type="molecule type" value="Genomic_DNA"/>
</dbReference>
<dbReference type="Gene3D" id="3.90.550.20">
    <property type="match status" value="1"/>
</dbReference>
<dbReference type="InterPro" id="IPR051706">
    <property type="entry name" value="Glycosyltransferase_domain"/>
</dbReference>
<dbReference type="GO" id="GO:0000030">
    <property type="term" value="F:mannosyltransferase activity"/>
    <property type="evidence" value="ECO:0007669"/>
    <property type="project" value="TreeGrafter"/>
</dbReference>
<dbReference type="RefSeq" id="WP_022390165.1">
    <property type="nucleotide sequence ID" value="NZ_KI440792.1"/>
</dbReference>
<gene>
    <name evidence="1" type="ORF">BC742_0603</name>
</gene>
<dbReference type="Pfam" id="PF05704">
    <property type="entry name" value="Caps_synth"/>
    <property type="match status" value="1"/>
</dbReference>
<name>A0A495WJJ2_9BACT</name>